<dbReference type="Gene3D" id="1.10.260.40">
    <property type="entry name" value="lambda repressor-like DNA-binding domains"/>
    <property type="match status" value="1"/>
</dbReference>
<dbReference type="SUPFAM" id="SSF47413">
    <property type="entry name" value="lambda repressor-like DNA-binding domains"/>
    <property type="match status" value="1"/>
</dbReference>
<dbReference type="InterPro" id="IPR001387">
    <property type="entry name" value="Cro/C1-type_HTH"/>
</dbReference>
<organism evidence="3 4">
    <name type="scientific">Aromatoleum toluolicum</name>
    <dbReference type="NCBI Taxonomy" id="90060"/>
    <lineage>
        <taxon>Bacteria</taxon>
        <taxon>Pseudomonadati</taxon>
        <taxon>Pseudomonadota</taxon>
        <taxon>Betaproteobacteria</taxon>
        <taxon>Rhodocyclales</taxon>
        <taxon>Rhodocyclaceae</taxon>
        <taxon>Aromatoleum</taxon>
    </lineage>
</organism>
<evidence type="ECO:0000313" key="4">
    <source>
        <dbReference type="Proteomes" id="UP000634522"/>
    </source>
</evidence>
<proteinExistence type="predicted"/>
<evidence type="ECO:0000259" key="2">
    <source>
        <dbReference type="PROSITE" id="PS50943"/>
    </source>
</evidence>
<dbReference type="EMBL" id="WTVS01000004">
    <property type="protein sequence ID" value="NMF96461.1"/>
    <property type="molecule type" value="Genomic_DNA"/>
</dbReference>
<evidence type="ECO:0000256" key="1">
    <source>
        <dbReference type="SAM" id="MobiDB-lite"/>
    </source>
</evidence>
<accession>A0ABX1NB13</accession>
<protein>
    <submittedName>
        <fullName evidence="3">Helix-turn-helix domain-containing protein</fullName>
    </submittedName>
</protein>
<gene>
    <name evidence="3" type="ORF">GPA27_03520</name>
</gene>
<reference evidence="3 4" key="1">
    <citation type="submission" date="2019-12" db="EMBL/GenBank/DDBJ databases">
        <title>Comparative genomics gives insights into the taxonomy of the Azoarcus-Aromatoleum group and reveals separate origins of nif in the plant-associated Azoarcus and non-plant-associated Aromatoleum sub-groups.</title>
        <authorList>
            <person name="Lafos M."/>
            <person name="Maluk M."/>
            <person name="Batista M."/>
            <person name="Junghare M."/>
            <person name="Carmona M."/>
            <person name="Faoro H."/>
            <person name="Cruz L.M."/>
            <person name="Battistoni F."/>
            <person name="De Souza E."/>
            <person name="Pedrosa F."/>
            <person name="Chen W.-M."/>
            <person name="Poole P.S."/>
            <person name="Dixon R.A."/>
            <person name="James E.K."/>
        </authorList>
    </citation>
    <scope>NUCLEOTIDE SEQUENCE [LARGE SCALE GENOMIC DNA]</scope>
    <source>
        <strain evidence="3 4">T</strain>
    </source>
</reference>
<keyword evidence="4" id="KW-1185">Reference proteome</keyword>
<dbReference type="SMART" id="SM00530">
    <property type="entry name" value="HTH_XRE"/>
    <property type="match status" value="1"/>
</dbReference>
<evidence type="ECO:0000313" key="3">
    <source>
        <dbReference type="EMBL" id="NMF96461.1"/>
    </source>
</evidence>
<name>A0ABX1NB13_9RHOO</name>
<sequence>MSSPLQTPEEIENQIGEDLRTRRLQRNLTQATLAERAGVSVNALKRLESGQGSSLRTLICVVRALDRADWFRTIAPVATINPLTLVRGSPVRQRASRQRQRPSGGMGGGEKA</sequence>
<dbReference type="RefSeq" id="WP_169137872.1">
    <property type="nucleotide sequence ID" value="NZ_WTVS01000004.1"/>
</dbReference>
<dbReference type="InterPro" id="IPR010982">
    <property type="entry name" value="Lambda_DNA-bd_dom_sf"/>
</dbReference>
<comment type="caution">
    <text evidence="3">The sequence shown here is derived from an EMBL/GenBank/DDBJ whole genome shotgun (WGS) entry which is preliminary data.</text>
</comment>
<dbReference type="Proteomes" id="UP000634522">
    <property type="component" value="Unassembled WGS sequence"/>
</dbReference>
<dbReference type="Pfam" id="PF01381">
    <property type="entry name" value="HTH_3"/>
    <property type="match status" value="1"/>
</dbReference>
<dbReference type="CDD" id="cd00093">
    <property type="entry name" value="HTH_XRE"/>
    <property type="match status" value="1"/>
</dbReference>
<feature type="domain" description="HTH cro/C1-type" evidence="2">
    <location>
        <begin position="19"/>
        <end position="71"/>
    </location>
</feature>
<feature type="region of interest" description="Disordered" evidence="1">
    <location>
        <begin position="88"/>
        <end position="112"/>
    </location>
</feature>
<dbReference type="PROSITE" id="PS50943">
    <property type="entry name" value="HTH_CROC1"/>
    <property type="match status" value="1"/>
</dbReference>